<dbReference type="EMBL" id="CP041186">
    <property type="protein sequence ID" value="QDG51058.1"/>
    <property type="molecule type" value="Genomic_DNA"/>
</dbReference>
<evidence type="ECO:0000256" key="8">
    <source>
        <dbReference type="ARBA" id="ARBA00049902"/>
    </source>
</evidence>
<keyword evidence="14" id="KW-1185">Reference proteome</keyword>
<dbReference type="Pfam" id="PF00912">
    <property type="entry name" value="Transgly"/>
    <property type="match status" value="1"/>
</dbReference>
<organism evidence="13 14">
    <name type="scientific">Persicimonas caeni</name>
    <dbReference type="NCBI Taxonomy" id="2292766"/>
    <lineage>
        <taxon>Bacteria</taxon>
        <taxon>Deltaproteobacteria</taxon>
        <taxon>Bradymonadales</taxon>
        <taxon>Bradymonadaceae</taxon>
        <taxon>Persicimonas</taxon>
    </lineage>
</organism>
<name>A0A4Y6PRV7_PERCE</name>
<evidence type="ECO:0000256" key="6">
    <source>
        <dbReference type="ARBA" id="ARBA00023268"/>
    </source>
</evidence>
<keyword evidence="3" id="KW-0328">Glycosyltransferase</keyword>
<sequence length="818" mass="89970">MRTLVTKWTRWGRKRLLRALTWCLTLFMLLVFAGVLAAHLVPLPERLSVRDSMVVTWRDGSTAHVLLSGDDKQRIPVELDRVDPAYVEALIALEDERFWHHPGVDPIAIVRAAWSNVRYGEVVSGGSTITMQLVRLLEPRPRTLGSKMVEALRAMQLEVHMSKEEILEAYLRFVPYGGNREGIETASLAYFEQSAEVMSDAQIATLLAVPQNPTLHHPSEANAERLEKTRNRIAKKLFEEGALSAGKGGGGLSVEEAYAQVAAEEVPVAMTQLPRRLPHLAFWLRARSPEEGRFETTLDRYAQATVEELVDARRAVAETHGIHNTAVVVAEHQTGEIRALVGNFDFSDARHGGQIAGFDVARSTGSLLKPFLYAQGIDDGLIAPEHLESDIPVTYGTYSPENYNYEYSGLVRMDDALARSLNVPFVNLLGEVGVDRFQSTLRALGLRRFNPRPGDTGLSIAVGGVEATPVEVAELYAALANDARATELRVLAKAATPAQNGAHTVFDTVSERRKNTVSDTAKRDSGVVSSGAAWLTRQALRRRDRPDFPGRARGTGTSGAIHWKTGTSSGHKDAWTAGSSSRYTAVVWMGNLTNSPSTYLVGSQAAAPLFFDILEALDDTTRLDDPMPNEVMTEVEVCSFSGHLPSGACEHIEEVYLPTRSVPTERCPYHVEVDVDLETGRALTPRCRQGREFETRSFVQLPPDVRRWMEERLGDVSEPPPMHSDCGAAREAAPPAIASPPPGQTLVLMPGIPKERQKVLLQAHAANSQSQLSWFVNGRFLGKVDGDDTLWWTPAQGEHELVVMNTAGQASRRKLVVR</sequence>
<accession>A0A5B8Y9B9</accession>
<dbReference type="SUPFAM" id="SSF56601">
    <property type="entry name" value="beta-lactamase/transpeptidase-like"/>
    <property type="match status" value="1"/>
</dbReference>
<feature type="region of interest" description="Disordered" evidence="9">
    <location>
        <begin position="545"/>
        <end position="574"/>
    </location>
</feature>
<keyword evidence="5" id="KW-0378">Hydrolase</keyword>
<dbReference type="SUPFAM" id="SSF53955">
    <property type="entry name" value="Lysozyme-like"/>
    <property type="match status" value="1"/>
</dbReference>
<reference evidence="13 14" key="1">
    <citation type="submission" date="2019-06" db="EMBL/GenBank/DDBJ databases">
        <title>Persicimonas caeni gen. nov., sp. nov., a predatory bacterium isolated from solar saltern.</title>
        <authorList>
            <person name="Wang S."/>
        </authorList>
    </citation>
    <scope>NUCLEOTIDE SEQUENCE [LARGE SCALE GENOMIC DNA]</scope>
    <source>
        <strain evidence="13 14">YN101</strain>
    </source>
</reference>
<evidence type="ECO:0000256" key="3">
    <source>
        <dbReference type="ARBA" id="ARBA00022676"/>
    </source>
</evidence>
<evidence type="ECO:0000256" key="4">
    <source>
        <dbReference type="ARBA" id="ARBA00022679"/>
    </source>
</evidence>
<dbReference type="InterPro" id="IPR011815">
    <property type="entry name" value="PBP_1c"/>
</dbReference>
<evidence type="ECO:0000256" key="7">
    <source>
        <dbReference type="ARBA" id="ARBA00044770"/>
    </source>
</evidence>
<evidence type="ECO:0000259" key="12">
    <source>
        <dbReference type="Pfam" id="PF06832"/>
    </source>
</evidence>
<protein>
    <recommendedName>
        <fullName evidence="7">peptidoglycan glycosyltransferase</fullName>
        <ecNumber evidence="7">2.4.99.28</ecNumber>
    </recommendedName>
</protein>
<dbReference type="OrthoDB" id="9766909at2"/>
<dbReference type="InterPro" id="IPR050396">
    <property type="entry name" value="Glycosyltr_51/Transpeptidase"/>
</dbReference>
<dbReference type="AlphaFoldDB" id="A0A4Y6PRV7"/>
<dbReference type="PANTHER" id="PTHR32282:SF15">
    <property type="entry name" value="PENICILLIN-BINDING PROTEIN 1C"/>
    <property type="match status" value="1"/>
</dbReference>
<keyword evidence="4" id="KW-0808">Transferase</keyword>
<accession>A0A4Y6PRV7</accession>
<dbReference type="GO" id="GO:0008658">
    <property type="term" value="F:penicillin binding"/>
    <property type="evidence" value="ECO:0007669"/>
    <property type="project" value="InterPro"/>
</dbReference>
<dbReference type="InterPro" id="IPR036950">
    <property type="entry name" value="PBP_transglycosylase"/>
</dbReference>
<dbReference type="InterPro" id="IPR012338">
    <property type="entry name" value="Beta-lactam/transpept-like"/>
</dbReference>
<keyword evidence="2" id="KW-0645">Protease</keyword>
<keyword evidence="6" id="KW-0511">Multifunctional enzyme</keyword>
<evidence type="ECO:0000256" key="9">
    <source>
        <dbReference type="SAM" id="MobiDB-lite"/>
    </source>
</evidence>
<dbReference type="InterPro" id="IPR001460">
    <property type="entry name" value="PCN-bd_Tpept"/>
</dbReference>
<keyword evidence="1" id="KW-0121">Carboxypeptidase</keyword>
<dbReference type="Gene3D" id="1.10.3810.10">
    <property type="entry name" value="Biosynthetic peptidoglycan transglycosylase-like"/>
    <property type="match status" value="1"/>
</dbReference>
<comment type="catalytic activity">
    <reaction evidence="8">
        <text>[GlcNAc-(1-&gt;4)-Mur2Ac(oyl-L-Ala-gamma-D-Glu-L-Lys-D-Ala-D-Ala)](n)-di-trans,octa-cis-undecaprenyl diphosphate + beta-D-GlcNAc-(1-&gt;4)-Mur2Ac(oyl-L-Ala-gamma-D-Glu-L-Lys-D-Ala-D-Ala)-di-trans,octa-cis-undecaprenyl diphosphate = [GlcNAc-(1-&gt;4)-Mur2Ac(oyl-L-Ala-gamma-D-Glu-L-Lys-D-Ala-D-Ala)](n+1)-di-trans,octa-cis-undecaprenyl diphosphate + di-trans,octa-cis-undecaprenyl diphosphate + H(+)</text>
        <dbReference type="Rhea" id="RHEA:23708"/>
        <dbReference type="Rhea" id="RHEA-COMP:9602"/>
        <dbReference type="Rhea" id="RHEA-COMP:9603"/>
        <dbReference type="ChEBI" id="CHEBI:15378"/>
        <dbReference type="ChEBI" id="CHEBI:58405"/>
        <dbReference type="ChEBI" id="CHEBI:60033"/>
        <dbReference type="ChEBI" id="CHEBI:78435"/>
        <dbReference type="EC" id="2.4.99.28"/>
    </reaction>
</comment>
<dbReference type="PANTHER" id="PTHR32282">
    <property type="entry name" value="BINDING PROTEIN TRANSPEPTIDASE, PUTATIVE-RELATED"/>
    <property type="match status" value="1"/>
</dbReference>
<dbReference type="GO" id="GO:0006508">
    <property type="term" value="P:proteolysis"/>
    <property type="evidence" value="ECO:0007669"/>
    <property type="project" value="UniProtKB-KW"/>
</dbReference>
<dbReference type="InterPro" id="IPR009647">
    <property type="entry name" value="PBP_C"/>
</dbReference>
<dbReference type="GO" id="GO:0009252">
    <property type="term" value="P:peptidoglycan biosynthetic process"/>
    <property type="evidence" value="ECO:0007669"/>
    <property type="project" value="UniProtKB-UniPathway"/>
</dbReference>
<feature type="domain" description="Penicillin-binding protein transpeptidase" evidence="10">
    <location>
        <begin position="326"/>
        <end position="614"/>
    </location>
</feature>
<evidence type="ECO:0000313" key="14">
    <source>
        <dbReference type="Proteomes" id="UP000315995"/>
    </source>
</evidence>
<dbReference type="InterPro" id="IPR001264">
    <property type="entry name" value="Glyco_trans_51"/>
</dbReference>
<dbReference type="Pfam" id="PF00905">
    <property type="entry name" value="Transpeptidase"/>
    <property type="match status" value="1"/>
</dbReference>
<evidence type="ECO:0000313" key="13">
    <source>
        <dbReference type="EMBL" id="QDG51058.1"/>
    </source>
</evidence>
<dbReference type="UniPathway" id="UPA00219"/>
<dbReference type="GO" id="GO:0030288">
    <property type="term" value="C:outer membrane-bounded periplasmic space"/>
    <property type="evidence" value="ECO:0007669"/>
    <property type="project" value="TreeGrafter"/>
</dbReference>
<evidence type="ECO:0000259" key="10">
    <source>
        <dbReference type="Pfam" id="PF00905"/>
    </source>
</evidence>
<proteinExistence type="predicted"/>
<dbReference type="InterPro" id="IPR023346">
    <property type="entry name" value="Lysozyme-like_dom_sf"/>
</dbReference>
<feature type="domain" description="Penicillin-binding C-terminal" evidence="12">
    <location>
        <begin position="728"/>
        <end position="812"/>
    </location>
</feature>
<gene>
    <name evidence="13" type="primary">pbpC</name>
    <name evidence="13" type="ORF">FIV42_10025</name>
</gene>
<dbReference type="Pfam" id="PF06832">
    <property type="entry name" value="BiPBP_C"/>
    <property type="match status" value="1"/>
</dbReference>
<evidence type="ECO:0000256" key="5">
    <source>
        <dbReference type="ARBA" id="ARBA00022801"/>
    </source>
</evidence>
<dbReference type="NCBIfam" id="TIGR02073">
    <property type="entry name" value="PBP_1c"/>
    <property type="match status" value="1"/>
</dbReference>
<dbReference type="GO" id="GO:0008955">
    <property type="term" value="F:peptidoglycan glycosyltransferase activity"/>
    <property type="evidence" value="ECO:0007669"/>
    <property type="project" value="UniProtKB-EC"/>
</dbReference>
<dbReference type="GO" id="GO:0004180">
    <property type="term" value="F:carboxypeptidase activity"/>
    <property type="evidence" value="ECO:0007669"/>
    <property type="project" value="UniProtKB-KW"/>
</dbReference>
<feature type="domain" description="Glycosyl transferase family 51" evidence="11">
    <location>
        <begin position="70"/>
        <end position="237"/>
    </location>
</feature>
<evidence type="ECO:0000256" key="1">
    <source>
        <dbReference type="ARBA" id="ARBA00022645"/>
    </source>
</evidence>
<dbReference type="Gene3D" id="3.40.710.10">
    <property type="entry name" value="DD-peptidase/beta-lactamase superfamily"/>
    <property type="match status" value="1"/>
</dbReference>
<dbReference type="EC" id="2.4.99.28" evidence="7"/>
<evidence type="ECO:0000259" key="11">
    <source>
        <dbReference type="Pfam" id="PF00912"/>
    </source>
</evidence>
<evidence type="ECO:0000256" key="2">
    <source>
        <dbReference type="ARBA" id="ARBA00022670"/>
    </source>
</evidence>
<dbReference type="Proteomes" id="UP000315995">
    <property type="component" value="Chromosome"/>
</dbReference>